<sequence length="73" mass="7828">MAAGSRPIGRGTDVTCAGQQTAAIASLARWHLEEAGRAELEAGNTGLPSRRLRLLSAARYHRDCAELAREELP</sequence>
<reference evidence="1 2" key="1">
    <citation type="submission" date="2017-04" db="EMBL/GenBank/DDBJ databases">
        <authorList>
            <person name="Afonso C.L."/>
            <person name="Miller P.J."/>
            <person name="Scott M.A."/>
            <person name="Spackman E."/>
            <person name="Goraichik I."/>
            <person name="Dimitrov K.M."/>
            <person name="Suarez D.L."/>
            <person name="Swayne D.E."/>
        </authorList>
    </citation>
    <scope>NUCLEOTIDE SEQUENCE [LARGE SCALE GENOMIC DNA]</scope>
    <source>
        <strain evidence="1 2">A2P</strain>
    </source>
</reference>
<dbReference type="EMBL" id="FXAK01000007">
    <property type="protein sequence ID" value="SMF72168.1"/>
    <property type="molecule type" value="Genomic_DNA"/>
</dbReference>
<dbReference type="AlphaFoldDB" id="A0A1X7GMX7"/>
<dbReference type="STRING" id="286727.SAMN02982917_4090"/>
<dbReference type="Proteomes" id="UP000192936">
    <property type="component" value="Unassembled WGS sequence"/>
</dbReference>
<proteinExistence type="predicted"/>
<organism evidence="1 2">
    <name type="scientific">Azospirillum oryzae</name>
    <dbReference type="NCBI Taxonomy" id="286727"/>
    <lineage>
        <taxon>Bacteria</taxon>
        <taxon>Pseudomonadati</taxon>
        <taxon>Pseudomonadota</taxon>
        <taxon>Alphaproteobacteria</taxon>
        <taxon>Rhodospirillales</taxon>
        <taxon>Azospirillaceae</taxon>
        <taxon>Azospirillum</taxon>
    </lineage>
</organism>
<name>A0A1X7GMX7_9PROT</name>
<protein>
    <submittedName>
        <fullName evidence="1">Uncharacterized protein</fullName>
    </submittedName>
</protein>
<gene>
    <name evidence="1" type="ORF">SAMN02982917_4090</name>
</gene>
<evidence type="ECO:0000313" key="2">
    <source>
        <dbReference type="Proteomes" id="UP000192936"/>
    </source>
</evidence>
<evidence type="ECO:0000313" key="1">
    <source>
        <dbReference type="EMBL" id="SMF72168.1"/>
    </source>
</evidence>
<accession>A0A1X7GMX7</accession>